<evidence type="ECO:0008006" key="3">
    <source>
        <dbReference type="Google" id="ProtNLM"/>
    </source>
</evidence>
<evidence type="ECO:0000313" key="1">
    <source>
        <dbReference type="EMBL" id="MDT0331019.1"/>
    </source>
</evidence>
<protein>
    <recommendedName>
        <fullName evidence="3">DUF4062 domain-containing protein</fullName>
    </recommendedName>
</protein>
<organism evidence="1 2">
    <name type="scientific">Nocardiopsis lambiniae</name>
    <dbReference type="NCBI Taxonomy" id="3075539"/>
    <lineage>
        <taxon>Bacteria</taxon>
        <taxon>Bacillati</taxon>
        <taxon>Actinomycetota</taxon>
        <taxon>Actinomycetes</taxon>
        <taxon>Streptosporangiales</taxon>
        <taxon>Nocardiopsidaceae</taxon>
        <taxon>Nocardiopsis</taxon>
    </lineage>
</organism>
<evidence type="ECO:0000313" key="2">
    <source>
        <dbReference type="Proteomes" id="UP001183390"/>
    </source>
</evidence>
<dbReference type="EMBL" id="JAVREP010000017">
    <property type="protein sequence ID" value="MDT0331019.1"/>
    <property type="molecule type" value="Genomic_DNA"/>
</dbReference>
<gene>
    <name evidence="1" type="ORF">RM479_21590</name>
</gene>
<accession>A0ABU2ME98</accession>
<dbReference type="Proteomes" id="UP001183390">
    <property type="component" value="Unassembled WGS sequence"/>
</dbReference>
<keyword evidence="2" id="KW-1185">Reference proteome</keyword>
<reference evidence="2" key="1">
    <citation type="submission" date="2023-07" db="EMBL/GenBank/DDBJ databases">
        <title>30 novel species of actinomycetes from the DSMZ collection.</title>
        <authorList>
            <person name="Nouioui I."/>
        </authorList>
    </citation>
    <scope>NUCLEOTIDE SEQUENCE [LARGE SCALE GENOMIC DNA]</scope>
    <source>
        <strain evidence="2">DSM 44743</strain>
    </source>
</reference>
<dbReference type="RefSeq" id="WP_311513579.1">
    <property type="nucleotide sequence ID" value="NZ_JAVREP010000017.1"/>
</dbReference>
<proteinExistence type="predicted"/>
<sequence>MEEKKKIFLFLGSFPQAGLQNKLKLSDVWYATKLPESSPENWHKITQILKSSELIGVVGKFGRSTYRRLASEEYESASKELLSALSKVAHVIFIHEDIINGDDTPYDKIFDYGGNAYAYEDHLAQIPKEQTESANALLKEHGVQVTAYKKNSELHVLADSFIEDLENNLLFRIYIPKGRIYSNEMSRLLELFQEWLTSAKKEKIRRDGYRTSSGQVIEFFSERNFDGDGVSGEIEEFSRFLDICSYPEEASRVLQGIGVDQSTATEMVRRYSKEVRRLRVDIKQEREQRILQIRHRMESEIIDEPITSSIQWHAVGGLIASMIPDQPRDISSVMRHQIFSPNESGGHIQINQQIIERAYGEVTQNIAGTQHFGPDAQALIELIRTHGEAQEIDLIASVHELSDDEARTAERLTAKQKLKSFLLRSRDQIESTAFGIAQSYIESQMGL</sequence>
<name>A0ABU2ME98_9ACTN</name>
<comment type="caution">
    <text evidence="1">The sequence shown here is derived from an EMBL/GenBank/DDBJ whole genome shotgun (WGS) entry which is preliminary data.</text>
</comment>